<evidence type="ECO:0000313" key="8">
    <source>
        <dbReference type="Proteomes" id="UP000076842"/>
    </source>
</evidence>
<dbReference type="FunCoup" id="A0A165CGS0">
    <property type="interactions" value="683"/>
</dbReference>
<feature type="compositionally biased region" description="Basic and acidic residues" evidence="3">
    <location>
        <begin position="792"/>
        <end position="825"/>
    </location>
</feature>
<dbReference type="STRING" id="1353952.A0A165CGS0"/>
<sequence length="1579" mass="173342">MHAVRQELVPPSGVSYAVALTLVPPRKQAASSHVRTVGQLVVARSSLLRVFDVREEPILEGPGEGAGKVEEEEGKLEDDEETKLNGNGESKLALSLPSTSTSTNPTPGTNTGSKTRTRLHLVREHRLHGSVTGLERVRTLSSAEDGLDRLLVSFKDAKIALLEWSSQAYDLSTVSLHTYERTVQVSSSSSAPGAHTSLLRADPESRCAALLLPQDALAILPFVQRTGLDPAERDRERETPYSPSYVLPLAEADPSLRHVVDLCFLPGFHTATLALLYQPQQTWTGRLAHARDNTHLCLLTLDPLTKTHSVIARTQGLPYDAHALLPVPPGGAFGGVVVLCCNSVLHVDPSGRITGVAASAWHAQVSALKLPLWPLVGEEGEAEERRLEGARASWGGEQQLLIWGASGWVREIEVVLDGRSVSALRPGRRLGRSSPPAIVSALEEGLVLLGSEVAQSPLLKIHKGVAPRAEDLLDPTHAAAKEIEGEDMEIEGSSGAGDDLEDIYGESALPSDGAGQGSGGGTALPWLTLEVCDALPGHGPIADMAFALSLRNGAERATPRLLCSTPAGERGGWTVWENGLPVRVKRKLPAVAGTRGMWSLRVRRGRRGRKGEEMEEGDGMDNLVISTDATPAPGISRTIVAGQGGPQIVSRLPTLTLCAGAFFSHTCVLQVTPSTLRLLDGEGKELQVVKDTEGNKDGSPIVRACVEDPWVLVQREDGSVALYVGEHGRRRIRHKGLPSTREKTATYAAAFIYTDYKGLMPLPSAEAEPAPVNPRKRRASSLEAVEDALKEEDEHLSIEPESKRRRLRSSDEKGTEKEPQEKKETNGASRSTRHSAKEEKERSRDHSRERDRSKDKDRRRDEKGDRKESGRRRKESTDDSRRHKDSKDGKENGSSRDNSSRRHRESTEREKESKDKDRSGRRHESERRKRPEEEAPSASQWLLLYNANGRLEIWSLPKMALVFSTRLLSECRAVLDDAADALELAEGAEEEVKVPPLEVEDVVLCPIGDDCTKLYLLVYYTEGRLAIYEATPMAETEESTAFDYRFVKVATHFADAEQHAAIRQMLPEARRLQLPSRRALIPFASDTKGGISAVFQRGEEPCWIMASRMGGLRIIPYSSPLVYSFTPTSLFGSTKDFILYGEEGPVLMEFDEEPDTSRELSCTRITATRPYTSMAVDPGTNLVVAATSLKSPFLLYDDEEVPLWVPESAAFFSPMAESSSLELISPDTWQTLDGYDFDANEFINTVKSVTLETPSSESGFKDYIAVGTAVFRGEDLAVRGATYIFEVIEVVSYPEDPLPPYRLKLLCRDEAKAPVNAICGMNGYLVSSQGFKVFVRAFEQDERLVGVAFMDAGVCVTSLTCLKNLLLIGDAQRSVSFVAFQEDPFKLVVLARDQRPTHVLDSAFLFDEGDFSILAADDEGNLRMFEFDPGLAGATHGNPLLCTTEFNGNSEHAHILAIAGRHREDPEEVPIPEAQLIFGTSDGSLGTISPVPEDSSKRLQLLSGQLMRSVQHFAGLNPRAFRTVRNDHLSRPLNKGILDYTLLHAFQELDIRRQATITKQIGTDTITVLRDIRSLQEIW</sequence>
<dbReference type="GO" id="GO:0005634">
    <property type="term" value="C:nucleus"/>
    <property type="evidence" value="ECO:0007669"/>
    <property type="project" value="UniProtKB-SubCell"/>
</dbReference>
<evidence type="ECO:0000313" key="7">
    <source>
        <dbReference type="EMBL" id="KZT50761.1"/>
    </source>
</evidence>
<name>A0A165CGS0_9BASI</name>
<evidence type="ECO:0000259" key="6">
    <source>
        <dbReference type="Pfam" id="PF23726"/>
    </source>
</evidence>
<accession>A0A165CGS0</accession>
<evidence type="ECO:0000259" key="5">
    <source>
        <dbReference type="Pfam" id="PF10433"/>
    </source>
</evidence>
<dbReference type="Pfam" id="PF03178">
    <property type="entry name" value="CPSF_A"/>
    <property type="match status" value="1"/>
</dbReference>
<evidence type="ECO:0008006" key="9">
    <source>
        <dbReference type="Google" id="ProtNLM"/>
    </source>
</evidence>
<dbReference type="InterPro" id="IPR050358">
    <property type="entry name" value="RSE1/DDB1/CFT1"/>
</dbReference>
<keyword evidence="2" id="KW-0539">Nucleus</keyword>
<dbReference type="InParanoid" id="A0A165CGS0"/>
<dbReference type="Gene3D" id="2.130.10.10">
    <property type="entry name" value="YVTN repeat-like/Quinoprotein amine dehydrogenase"/>
    <property type="match status" value="3"/>
</dbReference>
<evidence type="ECO:0000256" key="3">
    <source>
        <dbReference type="SAM" id="MobiDB-lite"/>
    </source>
</evidence>
<feature type="region of interest" description="Disordered" evidence="3">
    <location>
        <begin position="488"/>
        <end position="518"/>
    </location>
</feature>
<dbReference type="InterPro" id="IPR004871">
    <property type="entry name" value="RSE1/DDB1/CPSF1_C"/>
</dbReference>
<dbReference type="InterPro" id="IPR018846">
    <property type="entry name" value="Beta-prop_RSE1/DDB1/CPSF1_1st"/>
</dbReference>
<dbReference type="EMBL" id="KV424146">
    <property type="protein sequence ID" value="KZT50761.1"/>
    <property type="molecule type" value="Genomic_DNA"/>
</dbReference>
<dbReference type="Proteomes" id="UP000076842">
    <property type="component" value="Unassembled WGS sequence"/>
</dbReference>
<feature type="compositionally biased region" description="Basic and acidic residues" evidence="3">
    <location>
        <begin position="875"/>
        <end position="933"/>
    </location>
</feature>
<dbReference type="PANTHER" id="PTHR10644">
    <property type="entry name" value="DNA REPAIR/RNA PROCESSING CPSF FAMILY"/>
    <property type="match status" value="1"/>
</dbReference>
<keyword evidence="8" id="KW-1185">Reference proteome</keyword>
<evidence type="ECO:0000256" key="2">
    <source>
        <dbReference type="ARBA" id="ARBA00023242"/>
    </source>
</evidence>
<organism evidence="7 8">
    <name type="scientific">Calocera cornea HHB12733</name>
    <dbReference type="NCBI Taxonomy" id="1353952"/>
    <lineage>
        <taxon>Eukaryota</taxon>
        <taxon>Fungi</taxon>
        <taxon>Dikarya</taxon>
        <taxon>Basidiomycota</taxon>
        <taxon>Agaricomycotina</taxon>
        <taxon>Dacrymycetes</taxon>
        <taxon>Dacrymycetales</taxon>
        <taxon>Dacrymycetaceae</taxon>
        <taxon>Calocera</taxon>
    </lineage>
</organism>
<comment type="subcellular location">
    <subcellularLocation>
        <location evidence="1">Nucleus</location>
    </subcellularLocation>
</comment>
<dbReference type="Pfam" id="PF23726">
    <property type="entry name" value="Beta-prop_RSE1_2nd"/>
    <property type="match status" value="1"/>
</dbReference>
<dbReference type="Pfam" id="PF10433">
    <property type="entry name" value="Beta-prop_RSE1_1st"/>
    <property type="match status" value="1"/>
</dbReference>
<dbReference type="InterPro" id="IPR058543">
    <property type="entry name" value="Beta-prop_RSE1/DDB1/CPSF1_2nd"/>
</dbReference>
<feature type="domain" description="RSE1/DDB1/CPSF1 second beta-propeller" evidence="6">
    <location>
        <begin position="654"/>
        <end position="1127"/>
    </location>
</feature>
<reference evidence="7 8" key="1">
    <citation type="journal article" date="2016" name="Mol. Biol. Evol.">
        <title>Comparative Genomics of Early-Diverging Mushroom-Forming Fungi Provides Insights into the Origins of Lignocellulose Decay Capabilities.</title>
        <authorList>
            <person name="Nagy L.G."/>
            <person name="Riley R."/>
            <person name="Tritt A."/>
            <person name="Adam C."/>
            <person name="Daum C."/>
            <person name="Floudas D."/>
            <person name="Sun H."/>
            <person name="Yadav J.S."/>
            <person name="Pangilinan J."/>
            <person name="Larsson K.H."/>
            <person name="Matsuura K."/>
            <person name="Barry K."/>
            <person name="Labutti K."/>
            <person name="Kuo R."/>
            <person name="Ohm R.A."/>
            <person name="Bhattacharya S.S."/>
            <person name="Shirouzu T."/>
            <person name="Yoshinaga Y."/>
            <person name="Martin F.M."/>
            <person name="Grigoriev I.V."/>
            <person name="Hibbett D.S."/>
        </authorList>
    </citation>
    <scope>NUCLEOTIDE SEQUENCE [LARGE SCALE GENOMIC DNA]</scope>
    <source>
        <strain evidence="7 8">HHB12733</strain>
    </source>
</reference>
<proteinExistence type="predicted"/>
<feature type="region of interest" description="Disordered" evidence="3">
    <location>
        <begin position="58"/>
        <end position="115"/>
    </location>
</feature>
<feature type="compositionally biased region" description="Basic and acidic residues" evidence="3">
    <location>
        <begin position="835"/>
        <end position="868"/>
    </location>
</feature>
<feature type="compositionally biased region" description="Low complexity" evidence="3">
    <location>
        <begin position="90"/>
        <end position="114"/>
    </location>
</feature>
<feature type="domain" description="RSE1/DDB1/CPSF1 C-terminal" evidence="4">
    <location>
        <begin position="1219"/>
        <end position="1547"/>
    </location>
</feature>
<protein>
    <recommendedName>
        <fullName evidence="9">Cleavage/polyadenylation specificity factor A subunit C-terminal domain-containing protein</fullName>
    </recommendedName>
</protein>
<evidence type="ECO:0000259" key="4">
    <source>
        <dbReference type="Pfam" id="PF03178"/>
    </source>
</evidence>
<feature type="domain" description="RSE1/DDB1/CPSF1 first beta-propeller" evidence="5">
    <location>
        <begin position="116"/>
        <end position="463"/>
    </location>
</feature>
<feature type="compositionally biased region" description="Acidic residues" evidence="3">
    <location>
        <begin position="70"/>
        <end position="81"/>
    </location>
</feature>
<evidence type="ECO:0000256" key="1">
    <source>
        <dbReference type="ARBA" id="ARBA00004123"/>
    </source>
</evidence>
<dbReference type="InterPro" id="IPR015943">
    <property type="entry name" value="WD40/YVTN_repeat-like_dom_sf"/>
</dbReference>
<feature type="region of interest" description="Disordered" evidence="3">
    <location>
        <begin position="788"/>
        <end position="937"/>
    </location>
</feature>
<dbReference type="OrthoDB" id="6109at2759"/>
<dbReference type="GO" id="GO:0003676">
    <property type="term" value="F:nucleic acid binding"/>
    <property type="evidence" value="ECO:0007669"/>
    <property type="project" value="InterPro"/>
</dbReference>
<gene>
    <name evidence="7" type="ORF">CALCODRAFT_488454</name>
</gene>